<dbReference type="InterPro" id="IPR036759">
    <property type="entry name" value="TPK_catalytic_sf"/>
</dbReference>
<protein>
    <recommendedName>
        <fullName evidence="5">Thiamine diphosphokinase</fullName>
        <ecNumber evidence="5">2.7.6.2</ecNumber>
    </recommendedName>
</protein>
<evidence type="ECO:0000256" key="1">
    <source>
        <dbReference type="ARBA" id="ARBA00022679"/>
    </source>
</evidence>
<evidence type="ECO:0000256" key="3">
    <source>
        <dbReference type="ARBA" id="ARBA00022777"/>
    </source>
</evidence>
<keyword evidence="1 7" id="KW-0808">Transferase</keyword>
<feature type="domain" description="Thiamin pyrophosphokinase thiamin-binding" evidence="6">
    <location>
        <begin position="134"/>
        <end position="208"/>
    </location>
</feature>
<sequence>MSTFTILLGGDLIRTPRLDRQVEGSRVIAADAGIGHARLLGLVPELWVGDFDSVPADLPADLASVPRQTFPAEKDKTDGELAIAAALERGATRLVLAGAFGGKRADHAFLHLALALRLAEAGTEVLLTSGAQEGVPLLLGKAGFDYADGTLFSILGFSELAGLTVTGAKWPLNQVEVAFGSSLTISNEVKFDKTGRRLEIALGHGRALLLAHPHPLPES</sequence>
<accession>A0A6M7UGJ2</accession>
<keyword evidence="4" id="KW-0067">ATP-binding</keyword>
<dbReference type="EMBL" id="CP033361">
    <property type="protein sequence ID" value="QKC75260.1"/>
    <property type="molecule type" value="Genomic_DNA"/>
</dbReference>
<dbReference type="InterPro" id="IPR053149">
    <property type="entry name" value="TPK"/>
</dbReference>
<dbReference type="GO" id="GO:0004788">
    <property type="term" value="F:thiamine diphosphokinase activity"/>
    <property type="evidence" value="ECO:0007669"/>
    <property type="project" value="UniProtKB-UniRule"/>
</dbReference>
<dbReference type="GO" id="GO:0030975">
    <property type="term" value="F:thiamine binding"/>
    <property type="evidence" value="ECO:0007669"/>
    <property type="project" value="InterPro"/>
</dbReference>
<dbReference type="NCBIfam" id="TIGR01378">
    <property type="entry name" value="thi_PPkinase"/>
    <property type="match status" value="1"/>
</dbReference>
<evidence type="ECO:0000259" key="6">
    <source>
        <dbReference type="SMART" id="SM00983"/>
    </source>
</evidence>
<dbReference type="InterPro" id="IPR007371">
    <property type="entry name" value="TPK_catalytic"/>
</dbReference>
<dbReference type="Pfam" id="PF04263">
    <property type="entry name" value="TPK_catalytic"/>
    <property type="match status" value="1"/>
</dbReference>
<reference evidence="7 8" key="1">
    <citation type="submission" date="2018-10" db="EMBL/GenBank/DDBJ databases">
        <authorList>
            <person name="Perry B.J."/>
            <person name="Sullivan J.T."/>
            <person name="Murphy R.J.T."/>
            <person name="Ramsay J.P."/>
            <person name="Ronson C.W."/>
        </authorList>
    </citation>
    <scope>NUCLEOTIDE SEQUENCE [LARGE SCALE GENOMIC DNA]</scope>
    <source>
        <strain evidence="7 8">NZP2014</strain>
    </source>
</reference>
<dbReference type="CDD" id="cd07995">
    <property type="entry name" value="TPK"/>
    <property type="match status" value="1"/>
</dbReference>
<dbReference type="SMART" id="SM00983">
    <property type="entry name" value="TPK_B1_binding"/>
    <property type="match status" value="1"/>
</dbReference>
<dbReference type="SUPFAM" id="SSF63999">
    <property type="entry name" value="Thiamin pyrophosphokinase, catalytic domain"/>
    <property type="match status" value="1"/>
</dbReference>
<dbReference type="PANTHER" id="PTHR41299:SF1">
    <property type="entry name" value="THIAMINE PYROPHOSPHOKINASE"/>
    <property type="match status" value="1"/>
</dbReference>
<evidence type="ECO:0000256" key="4">
    <source>
        <dbReference type="ARBA" id="ARBA00022840"/>
    </source>
</evidence>
<dbReference type="RefSeq" id="WP_064989863.1">
    <property type="nucleotide sequence ID" value="NZ_CP033361.1"/>
</dbReference>
<dbReference type="KEGG" id="merd:EB233_06660"/>
<dbReference type="GO" id="GO:0006772">
    <property type="term" value="P:thiamine metabolic process"/>
    <property type="evidence" value="ECO:0007669"/>
    <property type="project" value="UniProtKB-UniRule"/>
</dbReference>
<dbReference type="Pfam" id="PF04265">
    <property type="entry name" value="TPK_B1_binding"/>
    <property type="match status" value="1"/>
</dbReference>
<keyword evidence="2" id="KW-0547">Nucleotide-binding</keyword>
<dbReference type="PANTHER" id="PTHR41299">
    <property type="entry name" value="THIAMINE PYROPHOSPHOKINASE"/>
    <property type="match status" value="1"/>
</dbReference>
<evidence type="ECO:0000313" key="8">
    <source>
        <dbReference type="Proteomes" id="UP000503339"/>
    </source>
</evidence>
<dbReference type="AlphaFoldDB" id="A0A6M7UGJ2"/>
<dbReference type="Proteomes" id="UP000503339">
    <property type="component" value="Chromosome"/>
</dbReference>
<name>A0A6M7UGJ2_9HYPH</name>
<dbReference type="GO" id="GO:0016301">
    <property type="term" value="F:kinase activity"/>
    <property type="evidence" value="ECO:0007669"/>
    <property type="project" value="UniProtKB-KW"/>
</dbReference>
<dbReference type="Gene3D" id="3.40.50.10240">
    <property type="entry name" value="Thiamin pyrophosphokinase, catalytic domain"/>
    <property type="match status" value="1"/>
</dbReference>
<evidence type="ECO:0000313" key="7">
    <source>
        <dbReference type="EMBL" id="QKC75260.1"/>
    </source>
</evidence>
<dbReference type="GO" id="GO:0005524">
    <property type="term" value="F:ATP binding"/>
    <property type="evidence" value="ECO:0007669"/>
    <property type="project" value="UniProtKB-KW"/>
</dbReference>
<keyword evidence="3 7" id="KW-0418">Kinase</keyword>
<keyword evidence="8" id="KW-1185">Reference proteome</keyword>
<dbReference type="GO" id="GO:0009229">
    <property type="term" value="P:thiamine diphosphate biosynthetic process"/>
    <property type="evidence" value="ECO:0007669"/>
    <property type="project" value="InterPro"/>
</dbReference>
<dbReference type="InterPro" id="IPR006282">
    <property type="entry name" value="Thi_PPkinase"/>
</dbReference>
<gene>
    <name evidence="7" type="ORF">EB233_06660</name>
</gene>
<dbReference type="EC" id="2.7.6.2" evidence="5"/>
<proteinExistence type="predicted"/>
<evidence type="ECO:0000256" key="5">
    <source>
        <dbReference type="NCBIfam" id="TIGR01378"/>
    </source>
</evidence>
<organism evidence="7 8">
    <name type="scientific">Mesorhizobium erdmanii</name>
    <dbReference type="NCBI Taxonomy" id="1777866"/>
    <lineage>
        <taxon>Bacteria</taxon>
        <taxon>Pseudomonadati</taxon>
        <taxon>Pseudomonadota</taxon>
        <taxon>Alphaproteobacteria</taxon>
        <taxon>Hyphomicrobiales</taxon>
        <taxon>Phyllobacteriaceae</taxon>
        <taxon>Mesorhizobium</taxon>
    </lineage>
</organism>
<evidence type="ECO:0000256" key="2">
    <source>
        <dbReference type="ARBA" id="ARBA00022741"/>
    </source>
</evidence>
<dbReference type="InterPro" id="IPR007373">
    <property type="entry name" value="Thiamin_PyroPKinase_B1-bd"/>
</dbReference>